<dbReference type="InterPro" id="IPR057191">
    <property type="entry name" value="DUF7869"/>
</dbReference>
<dbReference type="AlphaFoldDB" id="A0A9P0D354"/>
<dbReference type="PANTHER" id="PTHR10773:SF19">
    <property type="match status" value="1"/>
</dbReference>
<keyword evidence="4" id="KW-1185">Reference proteome</keyword>
<dbReference type="Pfam" id="PF25273">
    <property type="entry name" value="DUF7869"/>
    <property type="match status" value="1"/>
</dbReference>
<reference evidence="3" key="1">
    <citation type="submission" date="2022-01" db="EMBL/GenBank/DDBJ databases">
        <authorList>
            <person name="King R."/>
        </authorList>
    </citation>
    <scope>NUCLEOTIDE SEQUENCE</scope>
</reference>
<dbReference type="Proteomes" id="UP001153636">
    <property type="component" value="Chromosome 5"/>
</dbReference>
<gene>
    <name evidence="3" type="ORF">PSYICH_LOCUS11242</name>
</gene>
<dbReference type="OrthoDB" id="6749779at2759"/>
<dbReference type="PANTHER" id="PTHR10773">
    <property type="entry name" value="DNA-DIRECTED RNA POLYMERASES I, II, AND III SUBUNIT RPABC2"/>
    <property type="match status" value="1"/>
</dbReference>
<feature type="region of interest" description="Disordered" evidence="1">
    <location>
        <begin position="1"/>
        <end position="30"/>
    </location>
</feature>
<evidence type="ECO:0000259" key="2">
    <source>
        <dbReference type="Pfam" id="PF25273"/>
    </source>
</evidence>
<protein>
    <recommendedName>
        <fullName evidence="2">DUF7869 domain-containing protein</fullName>
    </recommendedName>
</protein>
<proteinExistence type="predicted"/>
<feature type="compositionally biased region" description="Basic and acidic residues" evidence="1">
    <location>
        <begin position="7"/>
        <end position="30"/>
    </location>
</feature>
<feature type="domain" description="DUF7869" evidence="2">
    <location>
        <begin position="85"/>
        <end position="240"/>
    </location>
</feature>
<sequence>MKKRKAKSEDESIQDEKTKHQDEADLVCTKKREDKQRAKEDNTIKCYAFDLQQCLPTPYLNTSVAFYKRQLWTFNLTFHETTTGDVTCFMWHEAEGARGANQIATCIFKQLSSLTQQIKKAILYSDSCGGQNRNSHVSAMFLTLLQQCSQLEQIDHKFMVSGHSHLECDVDHGMIEKQKKHLQMQISVPHDWYQLVRDTGKKKKFQVVELNHKDFVNYSDLYKSHLKLKQEDSNGNSFKWTELRWLRYRQEFPKNIFFKSSLDEREEFRCMNLEGRISQDTPLNSLPCYTSSLVISNEKKILDLLSPDFHDFDKNLKTTNNAKSTLHDLVKEKDEELE</sequence>
<organism evidence="3 4">
    <name type="scientific">Psylliodes chrysocephalus</name>
    <dbReference type="NCBI Taxonomy" id="3402493"/>
    <lineage>
        <taxon>Eukaryota</taxon>
        <taxon>Metazoa</taxon>
        <taxon>Ecdysozoa</taxon>
        <taxon>Arthropoda</taxon>
        <taxon>Hexapoda</taxon>
        <taxon>Insecta</taxon>
        <taxon>Pterygota</taxon>
        <taxon>Neoptera</taxon>
        <taxon>Endopterygota</taxon>
        <taxon>Coleoptera</taxon>
        <taxon>Polyphaga</taxon>
        <taxon>Cucujiformia</taxon>
        <taxon>Chrysomeloidea</taxon>
        <taxon>Chrysomelidae</taxon>
        <taxon>Galerucinae</taxon>
        <taxon>Alticini</taxon>
        <taxon>Psylliodes</taxon>
    </lineage>
</organism>
<name>A0A9P0D354_9CUCU</name>
<evidence type="ECO:0000313" key="4">
    <source>
        <dbReference type="Proteomes" id="UP001153636"/>
    </source>
</evidence>
<evidence type="ECO:0000313" key="3">
    <source>
        <dbReference type="EMBL" id="CAH1111345.1"/>
    </source>
</evidence>
<dbReference type="EMBL" id="OV651817">
    <property type="protein sequence ID" value="CAH1111345.1"/>
    <property type="molecule type" value="Genomic_DNA"/>
</dbReference>
<accession>A0A9P0D354</accession>
<evidence type="ECO:0000256" key="1">
    <source>
        <dbReference type="SAM" id="MobiDB-lite"/>
    </source>
</evidence>